<dbReference type="AlphaFoldDB" id="A0A1J5TJ14"/>
<keyword evidence="1" id="KW-0328">Glycosyltransferase</keyword>
<comment type="caution">
    <text evidence="5">The sequence shown here is derived from an EMBL/GenBank/DDBJ whole genome shotgun (WGS) entry which is preliminary data.</text>
</comment>
<dbReference type="Gene3D" id="3.40.50.2000">
    <property type="entry name" value="Glycogen Phosphorylase B"/>
    <property type="match status" value="2"/>
</dbReference>
<organism evidence="5 6">
    <name type="scientific">Marine Group III euryarchaeote CG-Epi4</name>
    <dbReference type="NCBI Taxonomy" id="1888998"/>
    <lineage>
        <taxon>Archaea</taxon>
        <taxon>Methanobacteriati</taxon>
        <taxon>Thermoplasmatota</taxon>
        <taxon>Thermoplasmata</taxon>
        <taxon>Candidatus Thermoprofundales</taxon>
    </lineage>
</organism>
<evidence type="ECO:0000256" key="2">
    <source>
        <dbReference type="ARBA" id="ARBA00022679"/>
    </source>
</evidence>
<dbReference type="Pfam" id="PF00534">
    <property type="entry name" value="Glycos_transf_1"/>
    <property type="match status" value="1"/>
</dbReference>
<keyword evidence="2" id="KW-0808">Transferase</keyword>
<dbReference type="EMBL" id="MIYX01000015">
    <property type="protein sequence ID" value="OIR20938.1"/>
    <property type="molecule type" value="Genomic_DNA"/>
</dbReference>
<dbReference type="InterPro" id="IPR001296">
    <property type="entry name" value="Glyco_trans_1"/>
</dbReference>
<dbReference type="Proteomes" id="UP000183375">
    <property type="component" value="Unassembled WGS sequence"/>
</dbReference>
<dbReference type="SUPFAM" id="SSF53756">
    <property type="entry name" value="UDP-Glycosyltransferase/glycogen phosphorylase"/>
    <property type="match status" value="1"/>
</dbReference>
<evidence type="ECO:0000259" key="4">
    <source>
        <dbReference type="Pfam" id="PF13439"/>
    </source>
</evidence>
<gene>
    <name evidence="5" type="ORF">BEU01_03240</name>
</gene>
<accession>A0A1J5TJ14</accession>
<proteinExistence type="predicted"/>
<dbReference type="PANTHER" id="PTHR12526">
    <property type="entry name" value="GLYCOSYLTRANSFERASE"/>
    <property type="match status" value="1"/>
</dbReference>
<sequence length="391" mass="45133">MINKQTLEERLWVSVASVGIICDRELLKPMDQRVWKEAVSLKRMGYNVEIITPHTKSITKIMKGIKIHCIEKKRIPGLTALKIITQVLKRKYDILHCHEFNPLLYTIILRKATKSKIIWDCHEDYPSLISTKIDENGIVRENKTLKKIVTLLIKVGIKNVDTVITITPPLVKRYRKHIRTMILPNFPPSKSFNPNLKSKEISKLYKNKEVILYQGGIKRGRGMGLILSSLNIVVKRIPNLVFVVLGGEIEKTGWSKGIEKFLNEHKDNIITTGWIDYDKMAPYLTQANLGIIMNKPTHYNNKIGLPNKLFEYIACGLPVLSSNLPEIKKILMKNKCGLIVDSEESETLAEHIVQFLKDTKKMNRYKETTKKCASKYSWERYDKILHYIYSS</sequence>
<evidence type="ECO:0000313" key="5">
    <source>
        <dbReference type="EMBL" id="OIR20938.1"/>
    </source>
</evidence>
<protein>
    <submittedName>
        <fullName evidence="5">Uncharacterized protein</fullName>
    </submittedName>
</protein>
<evidence type="ECO:0000313" key="6">
    <source>
        <dbReference type="Proteomes" id="UP000183375"/>
    </source>
</evidence>
<dbReference type="PANTHER" id="PTHR12526:SF629">
    <property type="entry name" value="TEICHURONIC ACID BIOSYNTHESIS GLYCOSYLTRANSFERASE TUAH-RELATED"/>
    <property type="match status" value="1"/>
</dbReference>
<dbReference type="CDD" id="cd03794">
    <property type="entry name" value="GT4_WbuB-like"/>
    <property type="match status" value="1"/>
</dbReference>
<evidence type="ECO:0000256" key="1">
    <source>
        <dbReference type="ARBA" id="ARBA00022676"/>
    </source>
</evidence>
<reference evidence="5 6" key="1">
    <citation type="submission" date="2016-08" db="EMBL/GenBank/DDBJ databases">
        <title>New Insights into Marine Group III Euryarchaeota, from dark to light.</title>
        <authorList>
            <person name="Haro-Moreno J.M."/>
            <person name="Rodriguez-Valera F."/>
            <person name="Lopez-Garcia P."/>
            <person name="Moreira D."/>
            <person name="Martin-Cuadrado A.B."/>
        </authorList>
    </citation>
    <scope>NUCLEOTIDE SEQUENCE [LARGE SCALE GENOMIC DNA]</scope>
    <source>
        <strain evidence="5">CG-Epi4</strain>
    </source>
</reference>
<feature type="domain" description="Glycosyltransferase subfamily 4-like N-terminal" evidence="4">
    <location>
        <begin position="38"/>
        <end position="178"/>
    </location>
</feature>
<evidence type="ECO:0000259" key="3">
    <source>
        <dbReference type="Pfam" id="PF00534"/>
    </source>
</evidence>
<dbReference type="GO" id="GO:0016757">
    <property type="term" value="F:glycosyltransferase activity"/>
    <property type="evidence" value="ECO:0007669"/>
    <property type="project" value="UniProtKB-KW"/>
</dbReference>
<feature type="domain" description="Glycosyl transferase family 1" evidence="3">
    <location>
        <begin position="198"/>
        <end position="371"/>
    </location>
</feature>
<dbReference type="InterPro" id="IPR028098">
    <property type="entry name" value="Glyco_trans_4-like_N"/>
</dbReference>
<dbReference type="Pfam" id="PF13439">
    <property type="entry name" value="Glyco_transf_4"/>
    <property type="match status" value="1"/>
</dbReference>
<name>A0A1J5TJ14_9ARCH</name>